<evidence type="ECO:0000259" key="7">
    <source>
        <dbReference type="PROSITE" id="PS50975"/>
    </source>
</evidence>
<dbReference type="InterPro" id="IPR011761">
    <property type="entry name" value="ATP-grasp"/>
</dbReference>
<dbReference type="PANTHER" id="PTHR11815:SF10">
    <property type="entry name" value="SUCCINATE--COA LIGASE [GDP-FORMING] SUBUNIT BETA, MITOCHONDRIAL"/>
    <property type="match status" value="1"/>
</dbReference>
<dbReference type="NCBIfam" id="NF001913">
    <property type="entry name" value="PRK00696.1"/>
    <property type="match status" value="1"/>
</dbReference>
<dbReference type="GO" id="GO:0046872">
    <property type="term" value="F:metal ion binding"/>
    <property type="evidence" value="ECO:0007669"/>
    <property type="project" value="UniProtKB-KW"/>
</dbReference>
<dbReference type="InterPro" id="IPR005809">
    <property type="entry name" value="Succ_CoA_ligase-like_bsu"/>
</dbReference>
<reference evidence="9 10" key="2">
    <citation type="submission" date="2015-09" db="EMBL/GenBank/DDBJ databases">
        <title>Heavy metals and arsenic resistance mechanisms in polyextremophilic archaea of the family Ferroplasmaceae.</title>
        <authorList>
            <person name="Bulaev A.G."/>
            <person name="Kanygina A.V."/>
        </authorList>
    </citation>
    <scope>NUCLEOTIDE SEQUENCE [LARGE SCALE GENOMIC DNA]</scope>
    <source>
        <strain evidence="9 10">VT</strain>
    </source>
</reference>
<evidence type="ECO:0000256" key="5">
    <source>
        <dbReference type="ARBA" id="ARBA00022842"/>
    </source>
</evidence>
<protein>
    <submittedName>
        <fullName evidence="8">Succinyl-CoA synthetase subunit beta</fullName>
    </submittedName>
</protein>
<accession>A0A0P9CT91</accession>
<keyword evidence="4 6" id="KW-0547">Nucleotide-binding</keyword>
<evidence type="ECO:0000256" key="3">
    <source>
        <dbReference type="ARBA" id="ARBA00022723"/>
    </source>
</evidence>
<dbReference type="InterPro" id="IPR005811">
    <property type="entry name" value="SUCC_ACL_C"/>
</dbReference>
<gene>
    <name evidence="9" type="ORF">AOG54_07460</name>
    <name evidence="8" type="ORF">SE19_06905</name>
</gene>
<evidence type="ECO:0000313" key="9">
    <source>
        <dbReference type="EMBL" id="KQB36421.1"/>
    </source>
</evidence>
<dbReference type="SUPFAM" id="SSF52210">
    <property type="entry name" value="Succinyl-CoA synthetase domains"/>
    <property type="match status" value="1"/>
</dbReference>
<dbReference type="OrthoDB" id="146449at2157"/>
<dbReference type="EMBL" id="LKBG01000018">
    <property type="protein sequence ID" value="KQB36421.1"/>
    <property type="molecule type" value="Genomic_DNA"/>
</dbReference>
<sequence>MNLYEYMGKEIFKKYGIPVPDGYVVSDINEIRPYQYPVAVKSQILSGKRGKSGGIKFAKSQEDLKEAAKTLLGTTINGLKVNKLLIERMINIKKELYLSITLDRSSKGPLLMASPDGGMDIESVPDSRIIKIKIDPLMGYSDYISREVSEFLGLSGSLKSQLGTLIGLLYNAFKKEDSLLMEINPLIIDSSDNIIAGDSKVIIDDSSLYRHKQYIFPDPEKTELENESASKSFTFIEMDGDIGVIANGAGLTMATLDALTLHKLRPRNFLDLGGTDSTDIVEDAFSFVLRADPKIFFVNIFGGVTKADTVANGIVAAKNKFNIKQKIVVRLSGVHEDEGRRILMDNGIDAYSNMNDAINELVKLNGGN</sequence>
<dbReference type="Pfam" id="PF00549">
    <property type="entry name" value="Ligase_CoA"/>
    <property type="match status" value="1"/>
</dbReference>
<dbReference type="SUPFAM" id="SSF56059">
    <property type="entry name" value="Glutathione synthetase ATP-binding domain-like"/>
    <property type="match status" value="1"/>
</dbReference>
<evidence type="ECO:0000313" key="11">
    <source>
        <dbReference type="Proteomes" id="UP000050515"/>
    </source>
</evidence>
<dbReference type="AlphaFoldDB" id="A0A0P9CT91"/>
<dbReference type="PROSITE" id="PS50975">
    <property type="entry name" value="ATP_GRASP"/>
    <property type="match status" value="1"/>
</dbReference>
<dbReference type="Proteomes" id="UP000050320">
    <property type="component" value="Unassembled WGS sequence"/>
</dbReference>
<dbReference type="Gene3D" id="3.30.1490.20">
    <property type="entry name" value="ATP-grasp fold, A domain"/>
    <property type="match status" value="1"/>
</dbReference>
<dbReference type="GO" id="GO:0042709">
    <property type="term" value="C:succinate-CoA ligase complex"/>
    <property type="evidence" value="ECO:0007669"/>
    <property type="project" value="TreeGrafter"/>
</dbReference>
<keyword evidence="10" id="KW-1185">Reference proteome</keyword>
<evidence type="ECO:0000256" key="2">
    <source>
        <dbReference type="ARBA" id="ARBA00022598"/>
    </source>
</evidence>
<name>A0A0P9CT91_9ARCH</name>
<dbReference type="FunFam" id="3.30.470.20:FF:000002">
    <property type="entry name" value="Succinate--CoA ligase [ADP-forming] subunit beta"/>
    <property type="match status" value="1"/>
</dbReference>
<dbReference type="EMBL" id="LJCQ01000295">
    <property type="protein sequence ID" value="KPV46126.1"/>
    <property type="molecule type" value="Genomic_DNA"/>
</dbReference>
<dbReference type="InterPro" id="IPR013815">
    <property type="entry name" value="ATP_grasp_subdomain_1"/>
</dbReference>
<evidence type="ECO:0000313" key="10">
    <source>
        <dbReference type="Proteomes" id="UP000050320"/>
    </source>
</evidence>
<evidence type="ECO:0000256" key="1">
    <source>
        <dbReference type="ARBA" id="ARBA00001946"/>
    </source>
</evidence>
<keyword evidence="6" id="KW-0067">ATP-binding</keyword>
<reference evidence="8 11" key="1">
    <citation type="submission" date="2015-09" db="EMBL/GenBank/DDBJ databases">
        <title>Draft genome sequence of Acidiplasma aeolicum DSM 18409.</title>
        <authorList>
            <person name="Hemp J."/>
        </authorList>
    </citation>
    <scope>NUCLEOTIDE SEQUENCE [LARGE SCALE GENOMIC DNA]</scope>
    <source>
        <strain evidence="8 11">V</strain>
    </source>
</reference>
<evidence type="ECO:0000313" key="8">
    <source>
        <dbReference type="EMBL" id="KPV46126.1"/>
    </source>
</evidence>
<feature type="domain" description="ATP-grasp" evidence="7">
    <location>
        <begin position="9"/>
        <end position="214"/>
    </location>
</feature>
<comment type="cofactor">
    <cofactor evidence="1">
        <name>Mg(2+)</name>
        <dbReference type="ChEBI" id="CHEBI:18420"/>
    </cofactor>
</comment>
<keyword evidence="2" id="KW-0436">Ligase</keyword>
<dbReference type="GO" id="GO:0006104">
    <property type="term" value="P:succinyl-CoA metabolic process"/>
    <property type="evidence" value="ECO:0007669"/>
    <property type="project" value="TreeGrafter"/>
</dbReference>
<organism evidence="8 11">
    <name type="scientific">Acidiplasma aeolicum</name>
    <dbReference type="NCBI Taxonomy" id="507754"/>
    <lineage>
        <taxon>Archaea</taxon>
        <taxon>Methanobacteriati</taxon>
        <taxon>Thermoplasmatota</taxon>
        <taxon>Thermoplasmata</taxon>
        <taxon>Thermoplasmatales</taxon>
        <taxon>Ferroplasmaceae</taxon>
        <taxon>Acidiplasma</taxon>
    </lineage>
</organism>
<keyword evidence="5" id="KW-0460">Magnesium</keyword>
<dbReference type="InterPro" id="IPR013650">
    <property type="entry name" value="ATP-grasp_succ-CoA_synth-type"/>
</dbReference>
<dbReference type="Pfam" id="PF08442">
    <property type="entry name" value="ATP-grasp_2"/>
    <property type="match status" value="1"/>
</dbReference>
<dbReference type="PATRIC" id="fig|507754.4.peg.503"/>
<dbReference type="GO" id="GO:0004775">
    <property type="term" value="F:succinate-CoA ligase (ADP-forming) activity"/>
    <property type="evidence" value="ECO:0007669"/>
    <property type="project" value="TreeGrafter"/>
</dbReference>
<dbReference type="PIRSF" id="PIRSF001554">
    <property type="entry name" value="SucCS_beta"/>
    <property type="match status" value="1"/>
</dbReference>
<proteinExistence type="predicted"/>
<keyword evidence="3" id="KW-0479">Metal-binding</keyword>
<dbReference type="RefSeq" id="WP_054964369.1">
    <property type="nucleotide sequence ID" value="NZ_LJCQ01000295.1"/>
</dbReference>
<dbReference type="InterPro" id="IPR016102">
    <property type="entry name" value="Succinyl-CoA_synth-like"/>
</dbReference>
<comment type="caution">
    <text evidence="8">The sequence shown here is derived from an EMBL/GenBank/DDBJ whole genome shotgun (WGS) entry which is preliminary data.</text>
</comment>
<dbReference type="PANTHER" id="PTHR11815">
    <property type="entry name" value="SUCCINYL-COA SYNTHETASE BETA CHAIN"/>
    <property type="match status" value="1"/>
</dbReference>
<evidence type="ECO:0000256" key="6">
    <source>
        <dbReference type="PROSITE-ProRule" id="PRU00409"/>
    </source>
</evidence>
<dbReference type="Proteomes" id="UP000050515">
    <property type="component" value="Unassembled WGS sequence"/>
</dbReference>
<dbReference type="GO" id="GO:0005524">
    <property type="term" value="F:ATP binding"/>
    <property type="evidence" value="ECO:0007669"/>
    <property type="project" value="UniProtKB-UniRule"/>
</dbReference>
<dbReference type="Gene3D" id="3.40.50.261">
    <property type="entry name" value="Succinyl-CoA synthetase domains"/>
    <property type="match status" value="1"/>
</dbReference>
<dbReference type="GO" id="GO:0006099">
    <property type="term" value="P:tricarboxylic acid cycle"/>
    <property type="evidence" value="ECO:0007669"/>
    <property type="project" value="InterPro"/>
</dbReference>
<evidence type="ECO:0000256" key="4">
    <source>
        <dbReference type="ARBA" id="ARBA00022741"/>
    </source>
</evidence>
<dbReference type="Gene3D" id="3.30.470.20">
    <property type="entry name" value="ATP-grasp fold, B domain"/>
    <property type="match status" value="1"/>
</dbReference>